<evidence type="ECO:0000313" key="2">
    <source>
        <dbReference type="EMBL" id="SDH37421.1"/>
    </source>
</evidence>
<feature type="domain" description="ACT" evidence="1">
    <location>
        <begin position="15"/>
        <end position="91"/>
    </location>
</feature>
<dbReference type="CDD" id="cd02116">
    <property type="entry name" value="ACT"/>
    <property type="match status" value="1"/>
</dbReference>
<dbReference type="PROSITE" id="PS51671">
    <property type="entry name" value="ACT"/>
    <property type="match status" value="1"/>
</dbReference>
<protein>
    <recommendedName>
        <fullName evidence="1">ACT domain-containing protein</fullName>
    </recommendedName>
</protein>
<evidence type="ECO:0000313" key="3">
    <source>
        <dbReference type="Proteomes" id="UP000198607"/>
    </source>
</evidence>
<dbReference type="Proteomes" id="UP000198607">
    <property type="component" value="Unassembled WGS sequence"/>
</dbReference>
<reference evidence="2 3" key="1">
    <citation type="submission" date="2016-10" db="EMBL/GenBank/DDBJ databases">
        <authorList>
            <person name="de Groot N.N."/>
        </authorList>
    </citation>
    <scope>NUCLEOTIDE SEQUENCE [LARGE SCALE GENOMIC DNA]</scope>
    <source>
        <strain evidence="2 3">DSM 5885</strain>
    </source>
</reference>
<dbReference type="EMBL" id="FNCY01000005">
    <property type="protein sequence ID" value="SDH37421.1"/>
    <property type="molecule type" value="Genomic_DNA"/>
</dbReference>
<evidence type="ECO:0000259" key="1">
    <source>
        <dbReference type="PROSITE" id="PS51671"/>
    </source>
</evidence>
<proteinExistence type="predicted"/>
<dbReference type="RefSeq" id="WP_091936354.1">
    <property type="nucleotide sequence ID" value="NZ_FNCY01000005.1"/>
</dbReference>
<keyword evidence="3" id="KW-1185">Reference proteome</keyword>
<dbReference type="InterPro" id="IPR002912">
    <property type="entry name" value="ACT_dom"/>
</dbReference>
<dbReference type="AlphaFoldDB" id="A0A1G8BW56"/>
<accession>A0A1G8BW56</accession>
<name>A0A1G8BW56_9RHOO</name>
<gene>
    <name evidence="2" type="ORF">SAMN05660652_01612</name>
</gene>
<sequence>MTEASVRKSAFPLHVIVIGLHDRPGAAHSVADVFSARGLQMEAFQGTSDSLSPDGHATLLILFRATPERAALVTRVLRRLSSVRDAELIDAGDPRLRLSVLVAAGPTPPASVHLVSIDAQTALAIGMPGDLLAWLQSENAPVRFGAVRLDVIERSPGI</sequence>
<dbReference type="SUPFAM" id="SSF55021">
    <property type="entry name" value="ACT-like"/>
    <property type="match status" value="1"/>
</dbReference>
<organism evidence="2 3">
    <name type="scientific">Propionivibrio dicarboxylicus</name>
    <dbReference type="NCBI Taxonomy" id="83767"/>
    <lineage>
        <taxon>Bacteria</taxon>
        <taxon>Pseudomonadati</taxon>
        <taxon>Pseudomonadota</taxon>
        <taxon>Betaproteobacteria</taxon>
        <taxon>Rhodocyclales</taxon>
        <taxon>Rhodocyclaceae</taxon>
        <taxon>Propionivibrio</taxon>
    </lineage>
</organism>
<dbReference type="STRING" id="83767.SAMN05660652_01612"/>
<dbReference type="InterPro" id="IPR045865">
    <property type="entry name" value="ACT-like_dom_sf"/>
</dbReference>